<protein>
    <submittedName>
        <fullName evidence="2">Acetyltransferase involved in cellulose biosynthesis, CelD/BcsL family</fullName>
    </submittedName>
</protein>
<keyword evidence="3" id="KW-1185">Reference proteome</keyword>
<feature type="domain" description="BioF2-like acetyltransferase" evidence="1">
    <location>
        <begin position="178"/>
        <end position="332"/>
    </location>
</feature>
<proteinExistence type="predicted"/>
<dbReference type="InterPro" id="IPR038740">
    <property type="entry name" value="BioF2-like_GNAT_dom"/>
</dbReference>
<dbReference type="RefSeq" id="WP_283434356.1">
    <property type="nucleotide sequence ID" value="NZ_FXUG01000013.1"/>
</dbReference>
<organism evidence="2 3">
    <name type="scientific">Neorhodopirellula lusitana</name>
    <dbReference type="NCBI Taxonomy" id="445327"/>
    <lineage>
        <taxon>Bacteria</taxon>
        <taxon>Pseudomonadati</taxon>
        <taxon>Planctomycetota</taxon>
        <taxon>Planctomycetia</taxon>
        <taxon>Pirellulales</taxon>
        <taxon>Pirellulaceae</taxon>
        <taxon>Neorhodopirellula</taxon>
    </lineage>
</organism>
<dbReference type="Proteomes" id="UP001158067">
    <property type="component" value="Unassembled WGS sequence"/>
</dbReference>
<evidence type="ECO:0000259" key="1">
    <source>
        <dbReference type="Pfam" id="PF13480"/>
    </source>
</evidence>
<dbReference type="EMBL" id="FXUG01000013">
    <property type="protein sequence ID" value="SMP70656.1"/>
    <property type="molecule type" value="Genomic_DNA"/>
</dbReference>
<name>A0ABY1QJ47_9BACT</name>
<sequence>MNTPIAYRAFVSAPEDLLLQNTDLWDGLSGGVPFRQTTWLRAWWNQYGKDQATCFITVVDQEDRVCGILPLCRLGRRGWTLIAAGHACSDHVSILSREDDQDGVAEALARFLVDHATDSELGWNRLAFDGVVAGDPGMRKLSQHLTDLQSVCRIQTRMSVWFKACEKDWAAHLERSSRRTRNRLRMMVDQFDKPDSTFAVRFADDEKSVKESLDVLIRLHQSHWQAKGESGSYATAGMVEMIHEAAIDALHRGTLFLPRLVQLDPATSAETILATQLHFIGDDQRLYCFSTGVNYDYSDLSPGTMLNNYLLYHAHEHGYAGIDFMRGDEAYKARLKAQPNPVLLIELFPPTLSGKMACTLYDNVLSLKQKVRQRRGTSVVATPTIEEAFAEHYRQHLPRTGFTVSDSDPEGDIGIIDLQTICPQWMQAANEAQLESTADDREELDDDSGPVILPITMPLTDSSFNNIGN</sequence>
<evidence type="ECO:0000313" key="2">
    <source>
        <dbReference type="EMBL" id="SMP70656.1"/>
    </source>
</evidence>
<reference evidence="2 3" key="1">
    <citation type="submission" date="2017-05" db="EMBL/GenBank/DDBJ databases">
        <authorList>
            <person name="Varghese N."/>
            <person name="Submissions S."/>
        </authorList>
    </citation>
    <scope>NUCLEOTIDE SEQUENCE [LARGE SCALE GENOMIC DNA]</scope>
    <source>
        <strain evidence="2 3">DSM 25457</strain>
    </source>
</reference>
<accession>A0ABY1QJ47</accession>
<gene>
    <name evidence="2" type="ORF">SAMN06265222_113102</name>
</gene>
<dbReference type="InterPro" id="IPR016181">
    <property type="entry name" value="Acyl_CoA_acyltransferase"/>
</dbReference>
<dbReference type="SUPFAM" id="SSF55729">
    <property type="entry name" value="Acyl-CoA N-acyltransferases (Nat)"/>
    <property type="match status" value="1"/>
</dbReference>
<comment type="caution">
    <text evidence="2">The sequence shown here is derived from an EMBL/GenBank/DDBJ whole genome shotgun (WGS) entry which is preliminary data.</text>
</comment>
<evidence type="ECO:0000313" key="3">
    <source>
        <dbReference type="Proteomes" id="UP001158067"/>
    </source>
</evidence>
<dbReference type="Pfam" id="PF13480">
    <property type="entry name" value="Acetyltransf_6"/>
    <property type="match status" value="1"/>
</dbReference>